<evidence type="ECO:0000313" key="1">
    <source>
        <dbReference type="EMBL" id="CAG8495241.1"/>
    </source>
</evidence>
<dbReference type="EMBL" id="CAJVQC010001486">
    <property type="protein sequence ID" value="CAG8495241.1"/>
    <property type="molecule type" value="Genomic_DNA"/>
</dbReference>
<proteinExistence type="predicted"/>
<organism evidence="1 2">
    <name type="scientific">Racocetra persica</name>
    <dbReference type="NCBI Taxonomy" id="160502"/>
    <lineage>
        <taxon>Eukaryota</taxon>
        <taxon>Fungi</taxon>
        <taxon>Fungi incertae sedis</taxon>
        <taxon>Mucoromycota</taxon>
        <taxon>Glomeromycotina</taxon>
        <taxon>Glomeromycetes</taxon>
        <taxon>Diversisporales</taxon>
        <taxon>Gigasporaceae</taxon>
        <taxon>Racocetra</taxon>
    </lineage>
</organism>
<evidence type="ECO:0000313" key="2">
    <source>
        <dbReference type="Proteomes" id="UP000789920"/>
    </source>
</evidence>
<name>A0ACA9KXW9_9GLOM</name>
<accession>A0ACA9KXW9</accession>
<dbReference type="Proteomes" id="UP000789920">
    <property type="component" value="Unassembled WGS sequence"/>
</dbReference>
<comment type="caution">
    <text evidence="1">The sequence shown here is derived from an EMBL/GenBank/DDBJ whole genome shotgun (WGS) entry which is preliminary data.</text>
</comment>
<protein>
    <submittedName>
        <fullName evidence="1">5569_t:CDS:1</fullName>
    </submittedName>
</protein>
<sequence>MRSQKSYGISSSLFLLLSMSTYMDLCSSKSKEETLHVVYIQVLPVCVLVNLAIGLSFSQ</sequence>
<gene>
    <name evidence="1" type="ORF">RPERSI_LOCUS1572</name>
</gene>
<reference evidence="1" key="1">
    <citation type="submission" date="2021-06" db="EMBL/GenBank/DDBJ databases">
        <authorList>
            <person name="Kallberg Y."/>
            <person name="Tangrot J."/>
            <person name="Rosling A."/>
        </authorList>
    </citation>
    <scope>NUCLEOTIDE SEQUENCE</scope>
    <source>
        <strain evidence="1">MA461A</strain>
    </source>
</reference>
<keyword evidence="2" id="KW-1185">Reference proteome</keyword>